<evidence type="ECO:0000313" key="4">
    <source>
        <dbReference type="EMBL" id="KAJ3610113.1"/>
    </source>
</evidence>
<keyword evidence="1" id="KW-0433">Leucine-rich repeat</keyword>
<dbReference type="Proteomes" id="UP001148018">
    <property type="component" value="Unassembled WGS sequence"/>
</dbReference>
<dbReference type="Pfam" id="PF13855">
    <property type="entry name" value="LRR_8"/>
    <property type="match status" value="1"/>
</dbReference>
<evidence type="ECO:0000256" key="3">
    <source>
        <dbReference type="SAM" id="MobiDB-lite"/>
    </source>
</evidence>
<feature type="region of interest" description="Disordered" evidence="3">
    <location>
        <begin position="174"/>
        <end position="221"/>
    </location>
</feature>
<dbReference type="Gene3D" id="3.80.10.10">
    <property type="entry name" value="Ribonuclease Inhibitor"/>
    <property type="match status" value="2"/>
</dbReference>
<organism evidence="4 5">
    <name type="scientific">Muraenolepis orangiensis</name>
    <name type="common">Patagonian moray cod</name>
    <dbReference type="NCBI Taxonomy" id="630683"/>
    <lineage>
        <taxon>Eukaryota</taxon>
        <taxon>Metazoa</taxon>
        <taxon>Chordata</taxon>
        <taxon>Craniata</taxon>
        <taxon>Vertebrata</taxon>
        <taxon>Euteleostomi</taxon>
        <taxon>Actinopterygii</taxon>
        <taxon>Neopterygii</taxon>
        <taxon>Teleostei</taxon>
        <taxon>Neoteleostei</taxon>
        <taxon>Acanthomorphata</taxon>
        <taxon>Zeiogadaria</taxon>
        <taxon>Gadariae</taxon>
        <taxon>Gadiformes</taxon>
        <taxon>Muraenolepidoidei</taxon>
        <taxon>Muraenolepididae</taxon>
        <taxon>Muraenolepis</taxon>
    </lineage>
</organism>
<name>A0A9Q0ER34_9TELE</name>
<dbReference type="SMART" id="SM00369">
    <property type="entry name" value="LRR_TYP"/>
    <property type="match status" value="5"/>
</dbReference>
<gene>
    <name evidence="4" type="ORF">NHX12_022207</name>
</gene>
<sequence>MVVKHTTAKGRKVTLKMAQKALEGRRRLDLSNLGIATFPKCLLKIAAVDELDLSRNTLQKLPEDLGDLAGLSRLDLQSNKLEALPQAMGRLVGLTHLNLSNNRLRSPPLLPDSLGLLVRLQSLNLGLNRLDRLPPSTAALTGLQNLGLFDNLFTELPAFLTAASLCETCLHRHEQERDPLKRNTRRDVRGGAEDNRKRIYSGLTTPNSVAAANQDAWRRRR</sequence>
<dbReference type="InterPro" id="IPR001611">
    <property type="entry name" value="Leu-rich_rpt"/>
</dbReference>
<proteinExistence type="predicted"/>
<evidence type="ECO:0000256" key="2">
    <source>
        <dbReference type="ARBA" id="ARBA00022737"/>
    </source>
</evidence>
<dbReference type="InterPro" id="IPR050216">
    <property type="entry name" value="LRR_domain-containing"/>
</dbReference>
<dbReference type="OrthoDB" id="676979at2759"/>
<evidence type="ECO:0000256" key="1">
    <source>
        <dbReference type="ARBA" id="ARBA00022614"/>
    </source>
</evidence>
<evidence type="ECO:0008006" key="6">
    <source>
        <dbReference type="Google" id="ProtNLM"/>
    </source>
</evidence>
<dbReference type="EMBL" id="JANIIK010000038">
    <property type="protein sequence ID" value="KAJ3610113.1"/>
    <property type="molecule type" value="Genomic_DNA"/>
</dbReference>
<dbReference type="AlphaFoldDB" id="A0A9Q0ER34"/>
<evidence type="ECO:0000313" key="5">
    <source>
        <dbReference type="Proteomes" id="UP001148018"/>
    </source>
</evidence>
<dbReference type="SUPFAM" id="SSF52058">
    <property type="entry name" value="L domain-like"/>
    <property type="match status" value="1"/>
</dbReference>
<accession>A0A9Q0ER34</accession>
<dbReference type="InterPro" id="IPR003591">
    <property type="entry name" value="Leu-rich_rpt_typical-subtyp"/>
</dbReference>
<dbReference type="PROSITE" id="PS51450">
    <property type="entry name" value="LRR"/>
    <property type="match status" value="1"/>
</dbReference>
<dbReference type="InterPro" id="IPR032675">
    <property type="entry name" value="LRR_dom_sf"/>
</dbReference>
<feature type="compositionally biased region" description="Polar residues" evidence="3">
    <location>
        <begin position="202"/>
        <end position="211"/>
    </location>
</feature>
<dbReference type="PANTHER" id="PTHR48051">
    <property type="match status" value="1"/>
</dbReference>
<feature type="compositionally biased region" description="Basic and acidic residues" evidence="3">
    <location>
        <begin position="174"/>
        <end position="197"/>
    </location>
</feature>
<dbReference type="GO" id="GO:0005737">
    <property type="term" value="C:cytoplasm"/>
    <property type="evidence" value="ECO:0007669"/>
    <property type="project" value="TreeGrafter"/>
</dbReference>
<keyword evidence="5" id="KW-1185">Reference proteome</keyword>
<reference evidence="4" key="1">
    <citation type="submission" date="2022-07" db="EMBL/GenBank/DDBJ databases">
        <title>Chromosome-level genome of Muraenolepis orangiensis.</title>
        <authorList>
            <person name="Kim J."/>
        </authorList>
    </citation>
    <scope>NUCLEOTIDE SEQUENCE</scope>
    <source>
        <strain evidence="4">KU_S4_2022</strain>
        <tissue evidence="4">Muscle</tissue>
    </source>
</reference>
<keyword evidence="2" id="KW-0677">Repeat</keyword>
<dbReference type="PANTHER" id="PTHR48051:SF42">
    <property type="entry name" value="LEUCINE-RICH REPEAT-CONTAINING PROTEIN 18-LIKE"/>
    <property type="match status" value="1"/>
</dbReference>
<protein>
    <recommendedName>
        <fullName evidence="6">Leucine-rich repeat-containing protein 18</fullName>
    </recommendedName>
</protein>
<comment type="caution">
    <text evidence="4">The sequence shown here is derived from an EMBL/GenBank/DDBJ whole genome shotgun (WGS) entry which is preliminary data.</text>
</comment>